<evidence type="ECO:0000259" key="1">
    <source>
        <dbReference type="Pfam" id="PF13614"/>
    </source>
</evidence>
<reference evidence="2 3" key="1">
    <citation type="submission" date="2017-12" db="EMBL/GenBank/DDBJ databases">
        <title>The genome sequence of Caulobacter flavus CGMCC1 15093.</title>
        <authorList>
            <person name="Gao J."/>
            <person name="Mao X."/>
            <person name="Sun J."/>
        </authorList>
    </citation>
    <scope>NUCLEOTIDE SEQUENCE [LARGE SCALE GENOMIC DNA]</scope>
    <source>
        <strain evidence="2 3">CGMCC1 15093</strain>
    </source>
</reference>
<feature type="domain" description="AAA" evidence="1">
    <location>
        <begin position="116"/>
        <end position="284"/>
    </location>
</feature>
<dbReference type="EMBL" id="PJRQ01000040">
    <property type="protein sequence ID" value="PLR09264.1"/>
    <property type="molecule type" value="Genomic_DNA"/>
</dbReference>
<gene>
    <name evidence="2" type="ORF">CFHF_19205</name>
</gene>
<protein>
    <submittedName>
        <fullName evidence="2">Chromosome partitioning protein</fullName>
    </submittedName>
</protein>
<dbReference type="InterPro" id="IPR050678">
    <property type="entry name" value="DNA_Partitioning_ATPase"/>
</dbReference>
<dbReference type="CDD" id="cd02042">
    <property type="entry name" value="ParAB_family"/>
    <property type="match status" value="1"/>
</dbReference>
<dbReference type="Pfam" id="PF13614">
    <property type="entry name" value="AAA_31"/>
    <property type="match status" value="1"/>
</dbReference>
<dbReference type="SUPFAM" id="SSF52540">
    <property type="entry name" value="P-loop containing nucleoside triphosphate hydrolases"/>
    <property type="match status" value="1"/>
</dbReference>
<organism evidence="2 3">
    <name type="scientific">Caulobacter flavus</name>
    <dbReference type="NCBI Taxonomy" id="1679497"/>
    <lineage>
        <taxon>Bacteria</taxon>
        <taxon>Pseudomonadati</taxon>
        <taxon>Pseudomonadota</taxon>
        <taxon>Alphaproteobacteria</taxon>
        <taxon>Caulobacterales</taxon>
        <taxon>Caulobacteraceae</taxon>
        <taxon>Caulobacter</taxon>
    </lineage>
</organism>
<dbReference type="PANTHER" id="PTHR13696">
    <property type="entry name" value="P-LOOP CONTAINING NUCLEOSIDE TRIPHOSPHATE HYDROLASE"/>
    <property type="match status" value="1"/>
</dbReference>
<accession>A0A2N5CQ31</accession>
<dbReference type="Proteomes" id="UP000234483">
    <property type="component" value="Unassembled WGS sequence"/>
</dbReference>
<comment type="caution">
    <text evidence="2">The sequence shown here is derived from an EMBL/GenBank/DDBJ whole genome shotgun (WGS) entry which is preliminary data.</text>
</comment>
<dbReference type="InterPro" id="IPR027417">
    <property type="entry name" value="P-loop_NTPase"/>
</dbReference>
<dbReference type="Gene3D" id="3.40.50.300">
    <property type="entry name" value="P-loop containing nucleotide triphosphate hydrolases"/>
    <property type="match status" value="1"/>
</dbReference>
<proteinExistence type="predicted"/>
<evidence type="ECO:0000313" key="2">
    <source>
        <dbReference type="EMBL" id="PLR09264.1"/>
    </source>
</evidence>
<dbReference type="PANTHER" id="PTHR13696:SF52">
    <property type="entry name" value="PARA FAMILY PROTEIN CT_582"/>
    <property type="match status" value="1"/>
</dbReference>
<dbReference type="InterPro" id="IPR025669">
    <property type="entry name" value="AAA_dom"/>
</dbReference>
<sequence length="401" mass="43708">MNATALATEAAAGPVLLDALTNLTNRADYVITRLRETVFAPGVEKVVDTRFPISKAAEMVGRTPEAIRQAEAEGRLPAPRMTESGRREGYSLAEVNAMRDLFGTRPRRAEGDPPIVLAVQNFKGGVGKSTLTCHIAQYLALKGYRVAIIDCDSQASSTTVFGFNPDIDIDDDHTLLPFFWHGGEATLDYAIRPTAWAGIDLIPANLGLYQAEYEAAARMKGRPELLDRLRNGIAGIADQYDVVLLDPPPALGMISLAVLRAANALLIPTPPSTVDFASTAHFLRMIVDTVGLLDQYGLAKNGYEFLRVVATKVDEGKSAHIQIREMMAAVFGSDMLSNSLLDSAEIDNANVQLRTVYEVAGGGRVHERCRNNLDRLNSEIEILIRKAWPSHRAELRRLGVG</sequence>
<dbReference type="RefSeq" id="WP_101714541.1">
    <property type="nucleotide sequence ID" value="NZ_PJRQ01000040.1"/>
</dbReference>
<evidence type="ECO:0000313" key="3">
    <source>
        <dbReference type="Proteomes" id="UP000234483"/>
    </source>
</evidence>
<dbReference type="AlphaFoldDB" id="A0A2N5CQ31"/>
<name>A0A2N5CQ31_9CAUL</name>